<evidence type="ECO:0000256" key="1">
    <source>
        <dbReference type="ARBA" id="ARBA00006991"/>
    </source>
</evidence>
<keyword evidence="5" id="KW-0862">Zinc</keyword>
<evidence type="ECO:0000313" key="9">
    <source>
        <dbReference type="Proteomes" id="UP000546986"/>
    </source>
</evidence>
<dbReference type="SMART" id="SM00355">
    <property type="entry name" value="ZnF_C2H2"/>
    <property type="match status" value="3"/>
</dbReference>
<feature type="domain" description="C2H2-type" evidence="7">
    <location>
        <begin position="82"/>
        <end position="102"/>
    </location>
</feature>
<accession>A0A7L1R179</accession>
<dbReference type="Gene3D" id="3.30.160.60">
    <property type="entry name" value="Classic Zinc Finger"/>
    <property type="match status" value="4"/>
</dbReference>
<protein>
    <submittedName>
        <fullName evidence="8">ZFP2 protein</fullName>
    </submittedName>
</protein>
<evidence type="ECO:0000256" key="6">
    <source>
        <dbReference type="PROSITE-ProRule" id="PRU00042"/>
    </source>
</evidence>
<evidence type="ECO:0000256" key="4">
    <source>
        <dbReference type="ARBA" id="ARBA00022771"/>
    </source>
</evidence>
<gene>
    <name evidence="8" type="primary">Zfp2_1</name>
    <name evidence="8" type="ORF">CISJUN_R04320</name>
</gene>
<evidence type="ECO:0000259" key="7">
    <source>
        <dbReference type="PROSITE" id="PS50157"/>
    </source>
</evidence>
<keyword evidence="2" id="KW-0479">Metal-binding</keyword>
<feature type="domain" description="C2H2-type" evidence="7">
    <location>
        <begin position="1"/>
        <end position="28"/>
    </location>
</feature>
<proteinExistence type="inferred from homology"/>
<organism evidence="8 9">
    <name type="scientific">Cisticola juncidis</name>
    <dbReference type="NCBI Taxonomy" id="52622"/>
    <lineage>
        <taxon>Eukaryota</taxon>
        <taxon>Metazoa</taxon>
        <taxon>Chordata</taxon>
        <taxon>Craniata</taxon>
        <taxon>Vertebrata</taxon>
        <taxon>Euteleostomi</taxon>
        <taxon>Archelosauria</taxon>
        <taxon>Archosauria</taxon>
        <taxon>Dinosauria</taxon>
        <taxon>Saurischia</taxon>
        <taxon>Theropoda</taxon>
        <taxon>Coelurosauria</taxon>
        <taxon>Aves</taxon>
        <taxon>Neognathae</taxon>
        <taxon>Neoaves</taxon>
        <taxon>Telluraves</taxon>
        <taxon>Australaves</taxon>
        <taxon>Passeriformes</taxon>
        <taxon>Sylvioidea</taxon>
        <taxon>Cisticolidae</taxon>
        <taxon>Cisticola</taxon>
    </lineage>
</organism>
<dbReference type="PANTHER" id="PTHR23235">
    <property type="entry name" value="KRUEPPEL-LIKE TRANSCRIPTION FACTOR"/>
    <property type="match status" value="1"/>
</dbReference>
<dbReference type="Proteomes" id="UP000546986">
    <property type="component" value="Unassembled WGS sequence"/>
</dbReference>
<evidence type="ECO:0000256" key="2">
    <source>
        <dbReference type="ARBA" id="ARBA00022723"/>
    </source>
</evidence>
<dbReference type="Pfam" id="PF00096">
    <property type="entry name" value="zf-C2H2"/>
    <property type="match status" value="3"/>
</dbReference>
<keyword evidence="9" id="KW-1185">Reference proteome</keyword>
<dbReference type="FunFam" id="3.30.160.60:FF:003288">
    <property type="entry name" value="Uncharacterized protein"/>
    <property type="match status" value="1"/>
</dbReference>
<dbReference type="FunFam" id="3.30.160.60:FF:000624">
    <property type="entry name" value="zinc finger protein 697"/>
    <property type="match status" value="1"/>
</dbReference>
<name>A0A7L1R179_9PASS</name>
<dbReference type="GO" id="GO:0000981">
    <property type="term" value="F:DNA-binding transcription factor activity, RNA polymerase II-specific"/>
    <property type="evidence" value="ECO:0007669"/>
    <property type="project" value="TreeGrafter"/>
</dbReference>
<dbReference type="PROSITE" id="PS50157">
    <property type="entry name" value="ZINC_FINGER_C2H2_2"/>
    <property type="match status" value="3"/>
</dbReference>
<comment type="caution">
    <text evidence="8">The sequence shown here is derived from an EMBL/GenBank/DDBJ whole genome shotgun (WGS) entry which is preliminary data.</text>
</comment>
<dbReference type="PROSITE" id="PS00028">
    <property type="entry name" value="ZINC_FINGER_C2H2_1"/>
    <property type="match status" value="1"/>
</dbReference>
<dbReference type="InterPro" id="IPR013087">
    <property type="entry name" value="Znf_C2H2_type"/>
</dbReference>
<dbReference type="FunFam" id="3.30.160.60:FF:000739">
    <property type="entry name" value="Zgc:171418 protein"/>
    <property type="match status" value="1"/>
</dbReference>
<dbReference type="AlphaFoldDB" id="A0A7L1R179"/>
<dbReference type="SUPFAM" id="SSF57667">
    <property type="entry name" value="beta-beta-alpha zinc fingers"/>
    <property type="match status" value="2"/>
</dbReference>
<comment type="similarity">
    <text evidence="1">Belongs to the krueppel C2H2-type zinc-finger protein family.</text>
</comment>
<evidence type="ECO:0000313" key="8">
    <source>
        <dbReference type="EMBL" id="NXO30722.1"/>
    </source>
</evidence>
<dbReference type="GO" id="GO:0005634">
    <property type="term" value="C:nucleus"/>
    <property type="evidence" value="ECO:0007669"/>
    <property type="project" value="UniProtKB-ARBA"/>
</dbReference>
<dbReference type="GO" id="GO:0008270">
    <property type="term" value="F:zinc ion binding"/>
    <property type="evidence" value="ECO:0007669"/>
    <property type="project" value="UniProtKB-KW"/>
</dbReference>
<feature type="non-terminal residue" evidence="8">
    <location>
        <position position="1"/>
    </location>
</feature>
<dbReference type="InterPro" id="IPR036236">
    <property type="entry name" value="Znf_C2H2_sf"/>
</dbReference>
<evidence type="ECO:0000256" key="5">
    <source>
        <dbReference type="ARBA" id="ARBA00022833"/>
    </source>
</evidence>
<feature type="non-terminal residue" evidence="8">
    <location>
        <position position="102"/>
    </location>
</feature>
<feature type="domain" description="C2H2-type" evidence="7">
    <location>
        <begin position="29"/>
        <end position="56"/>
    </location>
</feature>
<evidence type="ECO:0000256" key="3">
    <source>
        <dbReference type="ARBA" id="ARBA00022737"/>
    </source>
</evidence>
<keyword evidence="4 6" id="KW-0863">Zinc-finger</keyword>
<dbReference type="PANTHER" id="PTHR23235:SF178">
    <property type="entry name" value="C2H2-TYPE DOMAIN-CONTAINING PROTEIN-RELATED"/>
    <property type="match status" value="1"/>
</dbReference>
<keyword evidence="3" id="KW-0677">Repeat</keyword>
<dbReference type="EMBL" id="VXBR01010663">
    <property type="protein sequence ID" value="NXO30722.1"/>
    <property type="molecule type" value="Genomic_DNA"/>
</dbReference>
<sequence length="102" mass="11677">YTCLECGKSLSIESSLTSHQRIHTGEWPYECSECGKKAQSSSDLLKHQRTHTGERPFCCQKGFVCNFSLLSHWCIHTQERTFECPECGKSISKSSHLTRHQK</sequence>
<dbReference type="GO" id="GO:0000978">
    <property type="term" value="F:RNA polymerase II cis-regulatory region sequence-specific DNA binding"/>
    <property type="evidence" value="ECO:0007669"/>
    <property type="project" value="TreeGrafter"/>
</dbReference>
<reference evidence="8 9" key="1">
    <citation type="submission" date="2019-09" db="EMBL/GenBank/DDBJ databases">
        <title>Bird 10,000 Genomes (B10K) Project - Family phase.</title>
        <authorList>
            <person name="Zhang G."/>
        </authorList>
    </citation>
    <scope>NUCLEOTIDE SEQUENCE [LARGE SCALE GENOMIC DNA]</scope>
    <source>
        <strain evidence="8">B10K-DU-002-30</strain>
        <tissue evidence="8">Muscle</tissue>
    </source>
</reference>